<dbReference type="SUPFAM" id="SSF109854">
    <property type="entry name" value="DinB/YfiT-like putative metalloenzymes"/>
    <property type="match status" value="1"/>
</dbReference>
<dbReference type="PANTHER" id="PTHR36922:SF1">
    <property type="entry name" value="DUF1993 DOMAIN-CONTAINING PROTEIN"/>
    <property type="match status" value="1"/>
</dbReference>
<evidence type="ECO:0000313" key="2">
    <source>
        <dbReference type="Proteomes" id="UP001305647"/>
    </source>
</evidence>
<dbReference type="EMBL" id="MU863631">
    <property type="protein sequence ID" value="KAK4102409.1"/>
    <property type="molecule type" value="Genomic_DNA"/>
</dbReference>
<dbReference type="Pfam" id="PF09351">
    <property type="entry name" value="DUF1993"/>
    <property type="match status" value="1"/>
</dbReference>
<evidence type="ECO:0000313" key="1">
    <source>
        <dbReference type="EMBL" id="KAK4102409.1"/>
    </source>
</evidence>
<dbReference type="AlphaFoldDB" id="A0AAN6Q547"/>
<dbReference type="PANTHER" id="PTHR36922">
    <property type="entry name" value="BLL2446 PROTEIN"/>
    <property type="match status" value="1"/>
</dbReference>
<name>A0AAN6Q547_9PEZI</name>
<dbReference type="Proteomes" id="UP001305647">
    <property type="component" value="Unassembled WGS sequence"/>
</dbReference>
<dbReference type="InterPro" id="IPR018531">
    <property type="entry name" value="DUF1993"/>
</dbReference>
<gene>
    <name evidence="1" type="ORF">N658DRAFT_515118</name>
</gene>
<comment type="caution">
    <text evidence="1">The sequence shown here is derived from an EMBL/GenBank/DDBJ whole genome shotgun (WGS) entry which is preliminary data.</text>
</comment>
<organism evidence="1 2">
    <name type="scientific">Parathielavia hyrcaniae</name>
    <dbReference type="NCBI Taxonomy" id="113614"/>
    <lineage>
        <taxon>Eukaryota</taxon>
        <taxon>Fungi</taxon>
        <taxon>Dikarya</taxon>
        <taxon>Ascomycota</taxon>
        <taxon>Pezizomycotina</taxon>
        <taxon>Sordariomycetes</taxon>
        <taxon>Sordariomycetidae</taxon>
        <taxon>Sordariales</taxon>
        <taxon>Chaetomiaceae</taxon>
        <taxon>Parathielavia</taxon>
    </lineage>
</organism>
<reference evidence="1" key="1">
    <citation type="journal article" date="2023" name="Mol. Phylogenet. Evol.">
        <title>Genome-scale phylogeny and comparative genomics of the fungal order Sordariales.</title>
        <authorList>
            <person name="Hensen N."/>
            <person name="Bonometti L."/>
            <person name="Westerberg I."/>
            <person name="Brannstrom I.O."/>
            <person name="Guillou S."/>
            <person name="Cros-Aarteil S."/>
            <person name="Calhoun S."/>
            <person name="Haridas S."/>
            <person name="Kuo A."/>
            <person name="Mondo S."/>
            <person name="Pangilinan J."/>
            <person name="Riley R."/>
            <person name="LaButti K."/>
            <person name="Andreopoulos B."/>
            <person name="Lipzen A."/>
            <person name="Chen C."/>
            <person name="Yan M."/>
            <person name="Daum C."/>
            <person name="Ng V."/>
            <person name="Clum A."/>
            <person name="Steindorff A."/>
            <person name="Ohm R.A."/>
            <person name="Martin F."/>
            <person name="Silar P."/>
            <person name="Natvig D.O."/>
            <person name="Lalanne C."/>
            <person name="Gautier V."/>
            <person name="Ament-Velasquez S.L."/>
            <person name="Kruys A."/>
            <person name="Hutchinson M.I."/>
            <person name="Powell A.J."/>
            <person name="Barry K."/>
            <person name="Miller A.N."/>
            <person name="Grigoriev I.V."/>
            <person name="Debuchy R."/>
            <person name="Gladieux P."/>
            <person name="Hiltunen Thoren M."/>
            <person name="Johannesson H."/>
        </authorList>
    </citation>
    <scope>NUCLEOTIDE SEQUENCE</scope>
    <source>
        <strain evidence="1">CBS 757.83</strain>
    </source>
</reference>
<sequence length="180" mass="19976">MATISLYETTIGVSSRALLTMLDMLEKAKAHDKAHDKAASLAEARLYEDMLPFRAQVLIASNFGKKMVERLTKRELGVWEDDEKTLDELVARVQKTLDLLKTVKPEDLDAAAAQTQTIKFGPADPVEATTSQYVLGYALPNLFFHLSTAYGILRMKGLALGKADYITHFVADFFPPPAQK</sequence>
<dbReference type="Gene3D" id="1.20.120.450">
    <property type="entry name" value="dinb family like domain"/>
    <property type="match status" value="1"/>
</dbReference>
<keyword evidence="2" id="KW-1185">Reference proteome</keyword>
<dbReference type="InterPro" id="IPR034660">
    <property type="entry name" value="DinB/YfiT-like"/>
</dbReference>
<protein>
    <recommendedName>
        <fullName evidence="3">DUF1993 domain-containing protein</fullName>
    </recommendedName>
</protein>
<accession>A0AAN6Q547</accession>
<proteinExistence type="predicted"/>
<evidence type="ECO:0008006" key="3">
    <source>
        <dbReference type="Google" id="ProtNLM"/>
    </source>
</evidence>
<reference evidence="1" key="2">
    <citation type="submission" date="2023-05" db="EMBL/GenBank/DDBJ databases">
        <authorList>
            <consortium name="Lawrence Berkeley National Laboratory"/>
            <person name="Steindorff A."/>
            <person name="Hensen N."/>
            <person name="Bonometti L."/>
            <person name="Westerberg I."/>
            <person name="Brannstrom I.O."/>
            <person name="Guillou S."/>
            <person name="Cros-Aarteil S."/>
            <person name="Calhoun S."/>
            <person name="Haridas S."/>
            <person name="Kuo A."/>
            <person name="Mondo S."/>
            <person name="Pangilinan J."/>
            <person name="Riley R."/>
            <person name="Labutti K."/>
            <person name="Andreopoulos B."/>
            <person name="Lipzen A."/>
            <person name="Chen C."/>
            <person name="Yanf M."/>
            <person name="Daum C."/>
            <person name="Ng V."/>
            <person name="Clum A."/>
            <person name="Ohm R."/>
            <person name="Martin F."/>
            <person name="Silar P."/>
            <person name="Natvig D."/>
            <person name="Lalanne C."/>
            <person name="Gautier V."/>
            <person name="Ament-Velasquez S.L."/>
            <person name="Kruys A."/>
            <person name="Hutchinson M.I."/>
            <person name="Powell A.J."/>
            <person name="Barry K."/>
            <person name="Miller A.N."/>
            <person name="Grigoriev I.V."/>
            <person name="Debuchy R."/>
            <person name="Gladieux P."/>
            <person name="Thoren M.H."/>
            <person name="Johannesson H."/>
        </authorList>
    </citation>
    <scope>NUCLEOTIDE SEQUENCE</scope>
    <source>
        <strain evidence="1">CBS 757.83</strain>
    </source>
</reference>